<proteinExistence type="predicted"/>
<gene>
    <name evidence="3" type="ORF">DERYTH_LOCUS1522</name>
</gene>
<dbReference type="GO" id="GO:0008168">
    <property type="term" value="F:methyltransferase activity"/>
    <property type="evidence" value="ECO:0007669"/>
    <property type="project" value="TreeGrafter"/>
</dbReference>
<dbReference type="SUPFAM" id="SSF53335">
    <property type="entry name" value="S-adenosyl-L-methionine-dependent methyltransferases"/>
    <property type="match status" value="1"/>
</dbReference>
<evidence type="ECO:0000313" key="4">
    <source>
        <dbReference type="Proteomes" id="UP000789405"/>
    </source>
</evidence>
<keyword evidence="4" id="KW-1185">Reference proteome</keyword>
<reference evidence="3" key="1">
    <citation type="submission" date="2021-06" db="EMBL/GenBank/DDBJ databases">
        <authorList>
            <person name="Kallberg Y."/>
            <person name="Tangrot J."/>
            <person name="Rosling A."/>
        </authorList>
    </citation>
    <scope>NUCLEOTIDE SEQUENCE</scope>
    <source>
        <strain evidence="3">MA453B</strain>
    </source>
</reference>
<evidence type="ECO:0000256" key="1">
    <source>
        <dbReference type="SAM" id="MobiDB-lite"/>
    </source>
</evidence>
<dbReference type="Gene3D" id="3.40.50.150">
    <property type="entry name" value="Vaccinia Virus protein VP39"/>
    <property type="match status" value="1"/>
</dbReference>
<dbReference type="PANTHER" id="PTHR43591">
    <property type="entry name" value="METHYLTRANSFERASE"/>
    <property type="match status" value="1"/>
</dbReference>
<evidence type="ECO:0000313" key="3">
    <source>
        <dbReference type="EMBL" id="CAG8472375.1"/>
    </source>
</evidence>
<dbReference type="CDD" id="cd02440">
    <property type="entry name" value="AdoMet_MTases"/>
    <property type="match status" value="1"/>
</dbReference>
<dbReference type="OrthoDB" id="2013972at2759"/>
<dbReference type="PANTHER" id="PTHR43591:SF24">
    <property type="entry name" value="2-METHOXY-6-POLYPRENYL-1,4-BENZOQUINOL METHYLASE, MITOCHONDRIAL"/>
    <property type="match status" value="1"/>
</dbReference>
<dbReference type="InterPro" id="IPR041698">
    <property type="entry name" value="Methyltransf_25"/>
</dbReference>
<organism evidence="3 4">
    <name type="scientific">Dentiscutata erythropus</name>
    <dbReference type="NCBI Taxonomy" id="1348616"/>
    <lineage>
        <taxon>Eukaryota</taxon>
        <taxon>Fungi</taxon>
        <taxon>Fungi incertae sedis</taxon>
        <taxon>Mucoromycota</taxon>
        <taxon>Glomeromycotina</taxon>
        <taxon>Glomeromycetes</taxon>
        <taxon>Diversisporales</taxon>
        <taxon>Gigasporaceae</taxon>
        <taxon>Dentiscutata</taxon>
    </lineage>
</organism>
<dbReference type="AlphaFoldDB" id="A0A9N8W508"/>
<sequence length="349" mass="40224">MGQLHPSSFSFKRSIKKKRTSIVAPQPLPKPKHELDLSSEFRRIDKKTYNSIINSSRYDLPDDDERIDRIQLRHRLFRYVWQRNFSSPIRDDLLDGINVLDVGCGEGSWVLDNASSYPNSTFHGIDMAEMFPKDTSSHPNVKFSKINVVKDGLPFESNSFDFIHLRFLVQYLTEDEWDNKVLKELIRVLKPGGYLEIMEFDMLFYNSGYHATKLQNSTIGYFKSKKISAVISPHLIKYLPTVPQFSEVKHEERSTPLGDWGGRLGSFAKIYFVLAFKHMKLVLPEYMKIGDDEYDNIIRGFDVECELNETYIKTSNLRHAEDNKVNPCIMILAVSISTAVNQHIAGDSL</sequence>
<name>A0A9N8W508_9GLOM</name>
<comment type="caution">
    <text evidence="3">The sequence shown here is derived from an EMBL/GenBank/DDBJ whole genome shotgun (WGS) entry which is preliminary data.</text>
</comment>
<accession>A0A9N8W508</accession>
<feature type="region of interest" description="Disordered" evidence="1">
    <location>
        <begin position="1"/>
        <end position="30"/>
    </location>
</feature>
<evidence type="ECO:0000259" key="2">
    <source>
        <dbReference type="Pfam" id="PF13649"/>
    </source>
</evidence>
<dbReference type="Pfam" id="PF13649">
    <property type="entry name" value="Methyltransf_25"/>
    <property type="match status" value="1"/>
</dbReference>
<dbReference type="Proteomes" id="UP000789405">
    <property type="component" value="Unassembled WGS sequence"/>
</dbReference>
<dbReference type="InterPro" id="IPR029063">
    <property type="entry name" value="SAM-dependent_MTases_sf"/>
</dbReference>
<protein>
    <submittedName>
        <fullName evidence="3">10586_t:CDS:1</fullName>
    </submittedName>
</protein>
<dbReference type="EMBL" id="CAJVPY010000431">
    <property type="protein sequence ID" value="CAG8472375.1"/>
    <property type="molecule type" value="Genomic_DNA"/>
</dbReference>
<feature type="domain" description="Methyltransferase" evidence="2">
    <location>
        <begin position="99"/>
        <end position="193"/>
    </location>
</feature>